<proteinExistence type="predicted"/>
<sequence>MKRTFDCGHTGKGKYCHACAMLARTQENARAARESKRSEKTRAASMDPIDLSCVDHLVAVQREARGLLLQVQDGTHPFALKGKPIKSSKGQLVSVPVGRSYRLMFDANTLAPLELLSHESYNKVVDTRAL</sequence>
<dbReference type="RefSeq" id="WP_201657644.1">
    <property type="nucleotide sequence ID" value="NZ_CAJHCS010000028.1"/>
</dbReference>
<accession>A0ABU9QJD6</accession>
<dbReference type="Pfam" id="PF24730">
    <property type="entry name" value="DUF7682"/>
    <property type="match status" value="1"/>
</dbReference>
<evidence type="ECO:0000259" key="2">
    <source>
        <dbReference type="Pfam" id="PF24732"/>
    </source>
</evidence>
<reference evidence="3 4" key="1">
    <citation type="submission" date="2024-01" db="EMBL/GenBank/DDBJ databases">
        <title>The diversity of rhizobia nodulating Mimosa spp. in eleven states of Brazil covering several biomes is determined by host plant, location, and edaphic factors.</title>
        <authorList>
            <person name="Rouws L."/>
            <person name="Barauna A."/>
            <person name="Beukes C."/>
            <person name="De Faria S.M."/>
            <person name="Gross E."/>
            <person name="Dos Reis Junior F.B."/>
            <person name="Simon M."/>
            <person name="Maluk M."/>
            <person name="Odee D.W."/>
            <person name="Kenicer G."/>
            <person name="Young J.P.W."/>
            <person name="Reis V.M."/>
            <person name="Zilli J."/>
            <person name="James E.K."/>
        </authorList>
    </citation>
    <scope>NUCLEOTIDE SEQUENCE [LARGE SCALE GENOMIC DNA]</scope>
    <source>
        <strain evidence="3 4">JPY77</strain>
    </source>
</reference>
<dbReference type="InterPro" id="IPR056099">
    <property type="entry name" value="DUF7682"/>
</dbReference>
<dbReference type="InterPro" id="IPR056925">
    <property type="entry name" value="ParE-like"/>
</dbReference>
<comment type="caution">
    <text evidence="3">The sequence shown here is derived from an EMBL/GenBank/DDBJ whole genome shotgun (WGS) entry which is preliminary data.</text>
</comment>
<feature type="domain" description="ParE-like toxin" evidence="2">
    <location>
        <begin position="59"/>
        <end position="123"/>
    </location>
</feature>
<protein>
    <submittedName>
        <fullName evidence="3">Uncharacterized protein</fullName>
    </submittedName>
</protein>
<dbReference type="Proteomes" id="UP001494588">
    <property type="component" value="Unassembled WGS sequence"/>
</dbReference>
<evidence type="ECO:0000313" key="3">
    <source>
        <dbReference type="EMBL" id="MEM5289517.1"/>
    </source>
</evidence>
<evidence type="ECO:0000313" key="4">
    <source>
        <dbReference type="Proteomes" id="UP001494588"/>
    </source>
</evidence>
<evidence type="ECO:0000259" key="1">
    <source>
        <dbReference type="Pfam" id="PF24730"/>
    </source>
</evidence>
<dbReference type="Pfam" id="PF24732">
    <property type="entry name" value="ParE_like"/>
    <property type="match status" value="1"/>
</dbReference>
<feature type="domain" description="DUF7682" evidence="1">
    <location>
        <begin position="1"/>
        <end position="20"/>
    </location>
</feature>
<gene>
    <name evidence="3" type="ORF">V4C55_27725</name>
</gene>
<name>A0ABU9QJD6_9BURK</name>
<dbReference type="EMBL" id="JAZHGC010000026">
    <property type="protein sequence ID" value="MEM5289517.1"/>
    <property type="molecule type" value="Genomic_DNA"/>
</dbReference>
<organism evidence="3 4">
    <name type="scientific">Paraburkholderia sabiae</name>
    <dbReference type="NCBI Taxonomy" id="273251"/>
    <lineage>
        <taxon>Bacteria</taxon>
        <taxon>Pseudomonadati</taxon>
        <taxon>Pseudomonadota</taxon>
        <taxon>Betaproteobacteria</taxon>
        <taxon>Burkholderiales</taxon>
        <taxon>Burkholderiaceae</taxon>
        <taxon>Paraburkholderia</taxon>
    </lineage>
</organism>
<keyword evidence="4" id="KW-1185">Reference proteome</keyword>